<evidence type="ECO:0000313" key="1">
    <source>
        <dbReference type="EMBL" id="KON88926.1"/>
    </source>
</evidence>
<keyword evidence="2" id="KW-1185">Reference proteome</keyword>
<reference evidence="2" key="1">
    <citation type="submission" date="2015-07" db="EMBL/GenBank/DDBJ databases">
        <title>Fjat-10036 dsm4.</title>
        <authorList>
            <person name="Liu B."/>
            <person name="Wang J."/>
            <person name="Zhu Y."/>
            <person name="Liu G."/>
            <person name="Chen Q."/>
            <person name="Chen Z."/>
            <person name="Lan J."/>
            <person name="Che J."/>
            <person name="Ge C."/>
            <person name="Shi H."/>
            <person name="Pan Z."/>
            <person name="Liu X."/>
        </authorList>
    </citation>
    <scope>NUCLEOTIDE SEQUENCE [LARGE SCALE GENOMIC DNA]</scope>
    <source>
        <strain evidence="2">DSM 4</strain>
    </source>
</reference>
<dbReference type="Proteomes" id="UP000037109">
    <property type="component" value="Unassembled WGS sequence"/>
</dbReference>
<comment type="caution">
    <text evidence="1">The sequence shown here is derived from an EMBL/GenBank/DDBJ whole genome shotgun (WGS) entry which is preliminary data.</text>
</comment>
<proteinExistence type="predicted"/>
<dbReference type="EMBL" id="LGUF01000007">
    <property type="protein sequence ID" value="KON88926.1"/>
    <property type="molecule type" value="Genomic_DNA"/>
</dbReference>
<dbReference type="PATRIC" id="fig|1459.3.peg.4512"/>
<protein>
    <submittedName>
        <fullName evidence="1">Uncharacterized protein</fullName>
    </submittedName>
</protein>
<organism evidence="1 2">
    <name type="scientific">Sporosarcina globispora</name>
    <name type="common">Bacillus globisporus</name>
    <dbReference type="NCBI Taxonomy" id="1459"/>
    <lineage>
        <taxon>Bacteria</taxon>
        <taxon>Bacillati</taxon>
        <taxon>Bacillota</taxon>
        <taxon>Bacilli</taxon>
        <taxon>Bacillales</taxon>
        <taxon>Caryophanaceae</taxon>
        <taxon>Sporosarcina</taxon>
    </lineage>
</organism>
<accession>A0A0M0GHK6</accession>
<dbReference type="AlphaFoldDB" id="A0A0M0GHK6"/>
<gene>
    <name evidence="1" type="ORF">AF332_20445</name>
</gene>
<dbReference type="RefSeq" id="WP_053436311.1">
    <property type="nucleotide sequence ID" value="NZ_LGUF01000007.1"/>
</dbReference>
<name>A0A0M0GHK6_SPOGL</name>
<dbReference type="STRING" id="1459.AF332_20445"/>
<evidence type="ECO:0000313" key="2">
    <source>
        <dbReference type="Proteomes" id="UP000037109"/>
    </source>
</evidence>
<sequence>MAKKSCEMCGNILFSKSNICLDCKQWGNFLKPLHSMGVKPGIIAGHLYERLIHKLENKEIYYDYLWLQEYDESLLNAVVPFTFWRNGE</sequence>